<gene>
    <name evidence="1" type="ORF">AARE701A_LOCUS18264</name>
</gene>
<organism evidence="1 2">
    <name type="scientific">Arabidopsis arenosa</name>
    <name type="common">Sand rock-cress</name>
    <name type="synonym">Cardaminopsis arenosa</name>
    <dbReference type="NCBI Taxonomy" id="38785"/>
    <lineage>
        <taxon>Eukaryota</taxon>
        <taxon>Viridiplantae</taxon>
        <taxon>Streptophyta</taxon>
        <taxon>Embryophyta</taxon>
        <taxon>Tracheophyta</taxon>
        <taxon>Spermatophyta</taxon>
        <taxon>Magnoliopsida</taxon>
        <taxon>eudicotyledons</taxon>
        <taxon>Gunneridae</taxon>
        <taxon>Pentapetalae</taxon>
        <taxon>rosids</taxon>
        <taxon>malvids</taxon>
        <taxon>Brassicales</taxon>
        <taxon>Brassicaceae</taxon>
        <taxon>Camelineae</taxon>
        <taxon>Arabidopsis</taxon>
    </lineage>
</organism>
<sequence length="84" mass="9903">MKVNRKAVESFTRHRLKELIEEARDELTFVGKMIVFQMIASAKSLRMMPRYLNMFRSTVPGLFLRSSTRPQSCKFRIQNRDSSC</sequence>
<dbReference type="Proteomes" id="UP000682877">
    <property type="component" value="Chromosome 7"/>
</dbReference>
<keyword evidence="2" id="KW-1185">Reference proteome</keyword>
<name>A0A8S2ARN0_ARAAE</name>
<evidence type="ECO:0000313" key="2">
    <source>
        <dbReference type="Proteomes" id="UP000682877"/>
    </source>
</evidence>
<proteinExistence type="predicted"/>
<dbReference type="EMBL" id="LR999457">
    <property type="protein sequence ID" value="CAE6172494.1"/>
    <property type="molecule type" value="Genomic_DNA"/>
</dbReference>
<dbReference type="AlphaFoldDB" id="A0A8S2ARN0"/>
<evidence type="ECO:0000313" key="1">
    <source>
        <dbReference type="EMBL" id="CAE6172494.1"/>
    </source>
</evidence>
<reference evidence="1" key="1">
    <citation type="submission" date="2021-01" db="EMBL/GenBank/DDBJ databases">
        <authorList>
            <person name="Bezrukov I."/>
        </authorList>
    </citation>
    <scope>NUCLEOTIDE SEQUENCE</scope>
</reference>
<accession>A0A8S2ARN0</accession>
<protein>
    <submittedName>
        <fullName evidence="1">Uncharacterized protein</fullName>
    </submittedName>
</protein>